<feature type="transmembrane region" description="Helical" evidence="7">
    <location>
        <begin position="312"/>
        <end position="330"/>
    </location>
</feature>
<dbReference type="OrthoDB" id="9796052at2"/>
<dbReference type="PANTHER" id="PTHR33362:SF2">
    <property type="entry name" value="TRAP TRANSPORTER LARGE PERMEASE PROTEIN"/>
    <property type="match status" value="1"/>
</dbReference>
<evidence type="ECO:0000256" key="5">
    <source>
        <dbReference type="ARBA" id="ARBA00022989"/>
    </source>
</evidence>
<evidence type="ECO:0000256" key="1">
    <source>
        <dbReference type="ARBA" id="ARBA00004429"/>
    </source>
</evidence>
<keyword evidence="10" id="KW-1185">Reference proteome</keyword>
<reference evidence="9 10" key="2">
    <citation type="journal article" date="2018" name="Int. J. Syst. Evol. Microbiol.">
        <title>Marinobacterium aestuarii sp. nov., a benzene-degrading marine bacterium isolated from estuary sediment.</title>
        <authorList>
            <person name="Bae S.S."/>
            <person name="Jung J."/>
            <person name="Chung D."/>
            <person name="Baek K."/>
        </authorList>
    </citation>
    <scope>NUCLEOTIDE SEQUENCE [LARGE SCALE GENOMIC DNA]</scope>
    <source>
        <strain evidence="9 10">ST58-10</strain>
    </source>
</reference>
<keyword evidence="4 7" id="KW-0812">Transmembrane</keyword>
<evidence type="ECO:0000256" key="3">
    <source>
        <dbReference type="ARBA" id="ARBA00022519"/>
    </source>
</evidence>
<keyword evidence="2" id="KW-1003">Cell membrane</keyword>
<dbReference type="Pfam" id="PF06808">
    <property type="entry name" value="DctM"/>
    <property type="match status" value="1"/>
</dbReference>
<keyword evidence="7" id="KW-0813">Transport</keyword>
<evidence type="ECO:0000256" key="6">
    <source>
        <dbReference type="ARBA" id="ARBA00023136"/>
    </source>
</evidence>
<keyword evidence="3 7" id="KW-0997">Cell inner membrane</keyword>
<dbReference type="PANTHER" id="PTHR33362">
    <property type="entry name" value="SIALIC ACID TRAP TRANSPORTER PERMEASE PROTEIN SIAT-RELATED"/>
    <property type="match status" value="1"/>
</dbReference>
<comment type="function">
    <text evidence="7">Part of the tripartite ATP-independent periplasmic (TRAP) transport system.</text>
</comment>
<gene>
    <name evidence="9" type="ORF">A8C75_00460</name>
</gene>
<feature type="transmembrane region" description="Helical" evidence="7">
    <location>
        <begin position="167"/>
        <end position="191"/>
    </location>
</feature>
<dbReference type="InterPro" id="IPR010656">
    <property type="entry name" value="DctM"/>
</dbReference>
<reference evidence="10" key="1">
    <citation type="submission" date="2016-05" db="EMBL/GenBank/DDBJ databases">
        <authorList>
            <person name="Baek K."/>
            <person name="Yang S.-J."/>
        </authorList>
    </citation>
    <scope>NUCLEOTIDE SEQUENCE [LARGE SCALE GENOMIC DNA]</scope>
    <source>
        <strain evidence="10">ST58-10</strain>
    </source>
</reference>
<dbReference type="RefSeq" id="WP_067376554.1">
    <property type="nucleotide sequence ID" value="NZ_CP015839.1"/>
</dbReference>
<dbReference type="InterPro" id="IPR004681">
    <property type="entry name" value="TRAP_DctM"/>
</dbReference>
<keyword evidence="5 7" id="KW-1133">Transmembrane helix</keyword>
<feature type="transmembrane region" description="Helical" evidence="7">
    <location>
        <begin position="268"/>
        <end position="292"/>
    </location>
</feature>
<comment type="caution">
    <text evidence="7">Lacks conserved residue(s) required for the propagation of feature annotation.</text>
</comment>
<comment type="similarity">
    <text evidence="7">Belongs to the TRAP transporter large permease family.</text>
</comment>
<feature type="transmembrane region" description="Helical" evidence="7">
    <location>
        <begin position="53"/>
        <end position="71"/>
    </location>
</feature>
<protein>
    <recommendedName>
        <fullName evidence="7">TRAP transporter large permease protein</fullName>
    </recommendedName>
</protein>
<dbReference type="GO" id="GO:0022857">
    <property type="term" value="F:transmembrane transporter activity"/>
    <property type="evidence" value="ECO:0007669"/>
    <property type="project" value="UniProtKB-UniRule"/>
</dbReference>
<dbReference type="Proteomes" id="UP000078070">
    <property type="component" value="Chromosome"/>
</dbReference>
<dbReference type="GO" id="GO:0005886">
    <property type="term" value="C:plasma membrane"/>
    <property type="evidence" value="ECO:0007669"/>
    <property type="project" value="UniProtKB-SubCell"/>
</dbReference>
<name>A0A1A9ESB6_9GAMM</name>
<feature type="transmembrane region" description="Helical" evidence="7">
    <location>
        <begin position="212"/>
        <end position="234"/>
    </location>
</feature>
<feature type="transmembrane region" description="Helical" evidence="7">
    <location>
        <begin position="337"/>
        <end position="359"/>
    </location>
</feature>
<evidence type="ECO:0000313" key="9">
    <source>
        <dbReference type="EMBL" id="ANG61074.1"/>
    </source>
</evidence>
<dbReference type="STRING" id="1821621.A8C75_00460"/>
<feature type="domain" description="TRAP C4-dicarboxylate transport system permease DctM subunit" evidence="8">
    <location>
        <begin position="7"/>
        <end position="415"/>
    </location>
</feature>
<feature type="transmembrane region" description="Helical" evidence="7">
    <location>
        <begin position="133"/>
        <end position="161"/>
    </location>
</feature>
<evidence type="ECO:0000259" key="8">
    <source>
        <dbReference type="Pfam" id="PF06808"/>
    </source>
</evidence>
<sequence>MTLLMILVFAALLVLAVPVGYALVISAGLAAITLGGMPSVIAVVKIFQPTQSFPLLAIPFFMLSGSLMMGGTLGKRLIHFATTLVGRFHGGLGQVTVVGSTIFGGVSGSAVAEASALGSMLIPWQKREGYPAAFAASATASSSVIAGLIPPSIPLIIFATISNQSIAALFLAGILPGLLLCSGFMLICYLSGRLRGFKRLTAKVTLRDILRATLNAAPALAMPAFIVVLLRAGIATPTEVSVLAVSYGLMVSALLYRDLTVRRLYDALIHTAVTTGVVMLVIAASNLVGYVLTVEAIPTAVADWALHTLESPVMIILMMNLIMLMIGMFLDLPAAILLLGPTFVAIGNAIGLDLIQLGIMMAVNLSIGLFTPPVGTTLFISAAISGEPVGKITRELWPFYLMAITVLGLISFVPAFTLY</sequence>
<dbReference type="NCBIfam" id="TIGR00786">
    <property type="entry name" value="dctM"/>
    <property type="match status" value="1"/>
</dbReference>
<dbReference type="KEGG" id="mars:A8C75_00460"/>
<keyword evidence="6 7" id="KW-0472">Membrane</keyword>
<feature type="transmembrane region" description="Helical" evidence="7">
    <location>
        <begin position="365"/>
        <end position="384"/>
    </location>
</feature>
<evidence type="ECO:0000313" key="10">
    <source>
        <dbReference type="Proteomes" id="UP000078070"/>
    </source>
</evidence>
<evidence type="ECO:0000256" key="4">
    <source>
        <dbReference type="ARBA" id="ARBA00022692"/>
    </source>
</evidence>
<evidence type="ECO:0000256" key="7">
    <source>
        <dbReference type="RuleBase" id="RU369079"/>
    </source>
</evidence>
<comment type="subunit">
    <text evidence="7">The complex comprises the extracytoplasmic solute receptor protein and the two transmembrane proteins.</text>
</comment>
<feature type="transmembrane region" description="Helical" evidence="7">
    <location>
        <begin position="240"/>
        <end position="256"/>
    </location>
</feature>
<comment type="subcellular location">
    <subcellularLocation>
        <location evidence="1 7">Cell inner membrane</location>
        <topology evidence="1 7">Multi-pass membrane protein</topology>
    </subcellularLocation>
</comment>
<dbReference type="EMBL" id="CP015839">
    <property type="protein sequence ID" value="ANG61074.1"/>
    <property type="molecule type" value="Genomic_DNA"/>
</dbReference>
<proteinExistence type="inferred from homology"/>
<evidence type="ECO:0000256" key="2">
    <source>
        <dbReference type="ARBA" id="ARBA00022475"/>
    </source>
</evidence>
<accession>A0A1A9ESB6</accession>
<feature type="transmembrane region" description="Helical" evidence="7">
    <location>
        <begin position="396"/>
        <end position="416"/>
    </location>
</feature>
<dbReference type="AlphaFoldDB" id="A0A1A9ESB6"/>
<dbReference type="PIRSF" id="PIRSF006066">
    <property type="entry name" value="HI0050"/>
    <property type="match status" value="1"/>
</dbReference>
<organism evidence="9 10">
    <name type="scientific">Marinobacterium aestuarii</name>
    <dbReference type="NCBI Taxonomy" id="1821621"/>
    <lineage>
        <taxon>Bacteria</taxon>
        <taxon>Pseudomonadati</taxon>
        <taxon>Pseudomonadota</taxon>
        <taxon>Gammaproteobacteria</taxon>
        <taxon>Oceanospirillales</taxon>
        <taxon>Oceanospirillaceae</taxon>
        <taxon>Marinobacterium</taxon>
    </lineage>
</organism>